<sequence>MAHIARPERRRILRTPAARFASIPDFPYDPHYLEINGVRVHYVDVGAGAGTTAENPPSPQDAPRETVLCVHGEPSWAYVYRKVIAALAAERPQWRVVAPDFIGFGKSDKFAAPSMYTHELHRATLIAVIEALDLRNITLVVQDWGGLTGLSVVKDVPERIARLVVMNTGLPPAGRVSWRSSLNFACWRAFVAAVDTALPIGAVMRSALRNASDAEICAYEAPFHEPDAKAGAVAWPALVPLSASSPVAADMAATRAFLREWTKPALVMFSDKCPVTRDLPGFFARLVPGARSRYVVLVGAGHFLQDDAGEAVADHIMDFATRDNACLPPDARPGDALVCNVGDDLAVVAWKDSIECCFWQPA</sequence>
<dbReference type="PANTHER" id="PTHR42977">
    <property type="entry name" value="HYDROLASE-RELATED"/>
    <property type="match status" value="1"/>
</dbReference>
<dbReference type="NCBIfam" id="NF002043">
    <property type="entry name" value="PRK00870.1"/>
    <property type="match status" value="1"/>
</dbReference>
<dbReference type="eggNOG" id="KOG4178">
    <property type="taxonomic scope" value="Eukaryota"/>
</dbReference>
<keyword evidence="1" id="KW-0378">Hydrolase</keyword>
<evidence type="ECO:0000259" key="2">
    <source>
        <dbReference type="Pfam" id="PF00561"/>
    </source>
</evidence>
<evidence type="ECO:0000313" key="3">
    <source>
        <dbReference type="EMBL" id="KNC51678.1"/>
    </source>
</evidence>
<gene>
    <name evidence="3" type="ORF">AMSG_07742</name>
</gene>
<dbReference type="Pfam" id="PF00561">
    <property type="entry name" value="Abhydrolase_1"/>
    <property type="match status" value="1"/>
</dbReference>
<dbReference type="EMBL" id="GL349469">
    <property type="protein sequence ID" value="KNC51678.1"/>
    <property type="molecule type" value="Genomic_DNA"/>
</dbReference>
<dbReference type="PANTHER" id="PTHR42977:SF3">
    <property type="entry name" value="AB HYDROLASE-1 DOMAIN-CONTAINING PROTEIN"/>
    <property type="match status" value="1"/>
</dbReference>
<dbReference type="OrthoDB" id="408373at2759"/>
<feature type="domain" description="AB hydrolase-1" evidence="2">
    <location>
        <begin position="66"/>
        <end position="170"/>
    </location>
</feature>
<dbReference type="AlphaFoldDB" id="A0A0L0DK18"/>
<dbReference type="Proteomes" id="UP000054408">
    <property type="component" value="Unassembled WGS sequence"/>
</dbReference>
<dbReference type="PRINTS" id="PR00412">
    <property type="entry name" value="EPOXHYDRLASE"/>
</dbReference>
<evidence type="ECO:0000313" key="4">
    <source>
        <dbReference type="Proteomes" id="UP000054408"/>
    </source>
</evidence>
<dbReference type="InterPro" id="IPR000073">
    <property type="entry name" value="AB_hydrolase_1"/>
</dbReference>
<dbReference type="Gene3D" id="3.40.50.1820">
    <property type="entry name" value="alpha/beta hydrolase"/>
    <property type="match status" value="1"/>
</dbReference>
<dbReference type="GO" id="GO:0004301">
    <property type="term" value="F:epoxide hydrolase activity"/>
    <property type="evidence" value="ECO:0007669"/>
    <property type="project" value="TreeGrafter"/>
</dbReference>
<keyword evidence="4" id="KW-1185">Reference proteome</keyword>
<accession>A0A0L0DK18</accession>
<dbReference type="InterPro" id="IPR051340">
    <property type="entry name" value="Haloalkane_dehalogenase"/>
</dbReference>
<dbReference type="InterPro" id="IPR000639">
    <property type="entry name" value="Epox_hydrolase-like"/>
</dbReference>
<protein>
    <submittedName>
        <fullName evidence="3">Haloalkane dehalogenase</fullName>
    </submittedName>
</protein>
<dbReference type="GeneID" id="25566596"/>
<dbReference type="SUPFAM" id="SSF53474">
    <property type="entry name" value="alpha/beta-Hydrolases"/>
    <property type="match status" value="1"/>
</dbReference>
<proteinExistence type="predicted"/>
<dbReference type="InterPro" id="IPR029058">
    <property type="entry name" value="AB_hydrolase_fold"/>
</dbReference>
<dbReference type="RefSeq" id="XP_013755812.1">
    <property type="nucleotide sequence ID" value="XM_013900358.1"/>
</dbReference>
<evidence type="ECO:0000256" key="1">
    <source>
        <dbReference type="ARBA" id="ARBA00022801"/>
    </source>
</evidence>
<dbReference type="PRINTS" id="PR00111">
    <property type="entry name" value="ABHYDROLASE"/>
</dbReference>
<dbReference type="OMA" id="TLFCQDW"/>
<organism evidence="3 4">
    <name type="scientific">Thecamonas trahens ATCC 50062</name>
    <dbReference type="NCBI Taxonomy" id="461836"/>
    <lineage>
        <taxon>Eukaryota</taxon>
        <taxon>Apusozoa</taxon>
        <taxon>Apusomonadida</taxon>
        <taxon>Apusomonadidae</taxon>
        <taxon>Thecamonas</taxon>
    </lineage>
</organism>
<name>A0A0L0DK18_THETB</name>
<reference evidence="3 4" key="1">
    <citation type="submission" date="2010-05" db="EMBL/GenBank/DDBJ databases">
        <title>The Genome Sequence of Thecamonas trahens ATCC 50062.</title>
        <authorList>
            <consortium name="The Broad Institute Genome Sequencing Platform"/>
            <person name="Russ C."/>
            <person name="Cuomo C."/>
            <person name="Shea T."/>
            <person name="Young S.K."/>
            <person name="Zeng Q."/>
            <person name="Koehrsen M."/>
            <person name="Haas B."/>
            <person name="Borodovsky M."/>
            <person name="Guigo R."/>
            <person name="Alvarado L."/>
            <person name="Berlin A."/>
            <person name="Bochicchio J."/>
            <person name="Borenstein D."/>
            <person name="Chapman S."/>
            <person name="Chen Z."/>
            <person name="Freedman E."/>
            <person name="Gellesch M."/>
            <person name="Goldberg J."/>
            <person name="Griggs A."/>
            <person name="Gujja S."/>
            <person name="Heilman E."/>
            <person name="Heiman D."/>
            <person name="Hepburn T."/>
            <person name="Howarth C."/>
            <person name="Jen D."/>
            <person name="Larson L."/>
            <person name="Mehta T."/>
            <person name="Park D."/>
            <person name="Pearson M."/>
            <person name="Roberts A."/>
            <person name="Saif S."/>
            <person name="Shenoy N."/>
            <person name="Sisk P."/>
            <person name="Stolte C."/>
            <person name="Sykes S."/>
            <person name="Thomson T."/>
            <person name="Walk T."/>
            <person name="White J."/>
            <person name="Yandava C."/>
            <person name="Burger G."/>
            <person name="Gray M.W."/>
            <person name="Holland P.W.H."/>
            <person name="King N."/>
            <person name="Lang F.B.F."/>
            <person name="Roger A.J."/>
            <person name="Ruiz-Trillo I."/>
            <person name="Lander E."/>
            <person name="Nusbaum C."/>
        </authorList>
    </citation>
    <scope>NUCLEOTIDE SEQUENCE [LARGE SCALE GENOMIC DNA]</scope>
    <source>
        <strain evidence="3 4">ATCC 50062</strain>
    </source>
</reference>
<dbReference type="STRING" id="461836.A0A0L0DK18"/>